<dbReference type="InterPro" id="IPR025738">
    <property type="entry name" value="BatD"/>
</dbReference>
<evidence type="ECO:0008006" key="6">
    <source>
        <dbReference type="Google" id="ProtNLM"/>
    </source>
</evidence>
<evidence type="ECO:0000313" key="5">
    <source>
        <dbReference type="Proteomes" id="UP001476282"/>
    </source>
</evidence>
<feature type="transmembrane region" description="Helical" evidence="2">
    <location>
        <begin position="433"/>
        <end position="450"/>
    </location>
</feature>
<evidence type="ECO:0000256" key="2">
    <source>
        <dbReference type="SAM" id="Phobius"/>
    </source>
</evidence>
<feature type="region of interest" description="Disordered" evidence="1">
    <location>
        <begin position="790"/>
        <end position="810"/>
    </location>
</feature>
<dbReference type="InterPro" id="IPR011990">
    <property type="entry name" value="TPR-like_helical_dom_sf"/>
</dbReference>
<name>A0ABP9UV30_9BACT</name>
<comment type="caution">
    <text evidence="4">The sequence shown here is derived from an EMBL/GenBank/DDBJ whole genome shotgun (WGS) entry which is preliminary data.</text>
</comment>
<keyword evidence="5" id="KW-1185">Reference proteome</keyword>
<keyword evidence="2" id="KW-1133">Transmembrane helix</keyword>
<evidence type="ECO:0000256" key="1">
    <source>
        <dbReference type="SAM" id="MobiDB-lite"/>
    </source>
</evidence>
<reference evidence="4 5" key="1">
    <citation type="submission" date="2024-02" db="EMBL/GenBank/DDBJ databases">
        <title>Haloferula sargassicola NBRC 104335.</title>
        <authorList>
            <person name="Ichikawa N."/>
            <person name="Katano-Makiyama Y."/>
            <person name="Hidaka K."/>
        </authorList>
    </citation>
    <scope>NUCLEOTIDE SEQUENCE [LARGE SCALE GENOMIC DNA]</scope>
    <source>
        <strain evidence="4 5">NBRC 104335</strain>
    </source>
</reference>
<dbReference type="Gene3D" id="2.30.30.40">
    <property type="entry name" value="SH3 Domains"/>
    <property type="match status" value="1"/>
</dbReference>
<keyword evidence="2" id="KW-0472">Membrane</keyword>
<feature type="region of interest" description="Disordered" evidence="1">
    <location>
        <begin position="303"/>
        <end position="332"/>
    </location>
</feature>
<protein>
    <recommendedName>
        <fullName evidence="6">SH3b domain-containing protein</fullName>
    </recommendedName>
</protein>
<dbReference type="SUPFAM" id="SSF48452">
    <property type="entry name" value="TPR-like"/>
    <property type="match status" value="1"/>
</dbReference>
<feature type="signal peptide" evidence="3">
    <location>
        <begin position="1"/>
        <end position="21"/>
    </location>
</feature>
<feature type="transmembrane region" description="Helical" evidence="2">
    <location>
        <begin position="667"/>
        <end position="684"/>
    </location>
</feature>
<dbReference type="PANTHER" id="PTHR40940">
    <property type="entry name" value="PROTEIN BATD-RELATED"/>
    <property type="match status" value="1"/>
</dbReference>
<feature type="transmembrane region" description="Helical" evidence="2">
    <location>
        <begin position="696"/>
        <end position="716"/>
    </location>
</feature>
<gene>
    <name evidence="4" type="ORF">Hsar01_03852</name>
</gene>
<feature type="chain" id="PRO_5045163954" description="SH3b domain-containing protein" evidence="3">
    <location>
        <begin position="22"/>
        <end position="810"/>
    </location>
</feature>
<dbReference type="RefSeq" id="WP_353568711.1">
    <property type="nucleotide sequence ID" value="NZ_BAABRI010000029.1"/>
</dbReference>
<evidence type="ECO:0000256" key="3">
    <source>
        <dbReference type="SAM" id="SignalP"/>
    </source>
</evidence>
<keyword evidence="2" id="KW-0812">Transmembrane</keyword>
<proteinExistence type="predicted"/>
<accession>A0ABP9UV30</accession>
<dbReference type="PANTHER" id="PTHR40940:SF2">
    <property type="entry name" value="BATD"/>
    <property type="match status" value="1"/>
</dbReference>
<dbReference type="Proteomes" id="UP001476282">
    <property type="component" value="Unassembled WGS sequence"/>
</dbReference>
<sequence>MIRHFTLLLLLWTLQSATSLAEPVTSRLSSHFLVRGEEAELEYRLPSGVSPRSSIEAPVVDGLVLQQIGYSALPVRGSFGRRDEYAFRFRLASYTPGDYTIPSTTIDTGNGIINTEPVTLRVAHETELEWKTVTAGVGQFRYSAAFRTLDDAPYVNEVIPVELKLYVPASQNIEDWGVPEFERDGVAAWRFEPRPQVGRVELAGGRYFAVSYPSTLSPLRDGRVTLGPAKLRLITVQTAPNRFSSSYYQPVNLEVDGIALQARPLPKDAPEGFANAVGQFDLSVTAQETEVREGDPVTLSLTVSGSGNLDTLEPPELIDDEGWKSYPPSRIESPERREMSGITVFRQFLRPERLAEEVPPFRFVYFDPEAEEYRQLLSVAIPLQVVPSTSSPTQGSMVPPAQPVPLEEMTDILGIIPNAGGHGSLWGLASRPWWQLVPLALAILLLIRIVQIRLAPKMRTDPDKQARRQALREVSAAGKDPKSFYRRAGAFIEKWLGDSDSPLTREVLVRRDEICFTKDVPSSALPSGERQRILRGLRKLALPVLLAIAALGLVHPVRAAETEEPDSAEEAYHDSRYAEAADLWLQSAPWDRLPAGTLYNIGNAAYRLGAPGQAALYWRRANLKAGSHPESQQNLRFLERKFGSISIRRPDYQYALAKVSKSTWENSLWVGAWLGVLGLLVFPATRPGARLRVAGIAALAGAPLVAAIGWLGLHYYPDDARFADVRSQGVIIVDRADIRTDAARNAPLVIEAPAGSLCRMLQTAGDWTYVAFTNDTRGWVPSDQMEAVVVDERPDPPHRPDAESDTGKSA</sequence>
<organism evidence="4 5">
    <name type="scientific">Haloferula sargassicola</name>
    <dbReference type="NCBI Taxonomy" id="490096"/>
    <lineage>
        <taxon>Bacteria</taxon>
        <taxon>Pseudomonadati</taxon>
        <taxon>Verrucomicrobiota</taxon>
        <taxon>Verrucomicrobiia</taxon>
        <taxon>Verrucomicrobiales</taxon>
        <taxon>Verrucomicrobiaceae</taxon>
        <taxon>Haloferula</taxon>
    </lineage>
</organism>
<evidence type="ECO:0000313" key="4">
    <source>
        <dbReference type="EMBL" id="GAA5484607.1"/>
    </source>
</evidence>
<dbReference type="EMBL" id="BAABRI010000029">
    <property type="protein sequence ID" value="GAA5484607.1"/>
    <property type="molecule type" value="Genomic_DNA"/>
</dbReference>
<keyword evidence="3" id="KW-0732">Signal</keyword>